<dbReference type="Proteomes" id="UP001189429">
    <property type="component" value="Unassembled WGS sequence"/>
</dbReference>
<name>A0ABN9X6N5_9DINO</name>
<sequence>MPARASRSCEELAPLLAVHTTNGLLAPSFKVSMGRAQAGLPRRAPAEASRHRPAARSAAPAWSPRPYPRPLSRLSGPTRTARRREPSHA</sequence>
<keyword evidence="3" id="KW-1185">Reference proteome</keyword>
<dbReference type="EMBL" id="CAUYUJ010019986">
    <property type="protein sequence ID" value="CAK0895069.1"/>
    <property type="molecule type" value="Genomic_DNA"/>
</dbReference>
<feature type="region of interest" description="Disordered" evidence="1">
    <location>
        <begin position="36"/>
        <end position="89"/>
    </location>
</feature>
<evidence type="ECO:0000256" key="1">
    <source>
        <dbReference type="SAM" id="MobiDB-lite"/>
    </source>
</evidence>
<proteinExistence type="predicted"/>
<evidence type="ECO:0000313" key="2">
    <source>
        <dbReference type="EMBL" id="CAK0895069.1"/>
    </source>
</evidence>
<gene>
    <name evidence="2" type="ORF">PCOR1329_LOCUS73932</name>
</gene>
<feature type="non-terminal residue" evidence="2">
    <location>
        <position position="89"/>
    </location>
</feature>
<reference evidence="2" key="1">
    <citation type="submission" date="2023-10" db="EMBL/GenBank/DDBJ databases">
        <authorList>
            <person name="Chen Y."/>
            <person name="Shah S."/>
            <person name="Dougan E. K."/>
            <person name="Thang M."/>
            <person name="Chan C."/>
        </authorList>
    </citation>
    <scope>NUCLEOTIDE SEQUENCE [LARGE SCALE GENOMIC DNA]</scope>
</reference>
<comment type="caution">
    <text evidence="2">The sequence shown here is derived from an EMBL/GenBank/DDBJ whole genome shotgun (WGS) entry which is preliminary data.</text>
</comment>
<protein>
    <submittedName>
        <fullName evidence="2">Uncharacterized protein</fullName>
    </submittedName>
</protein>
<organism evidence="2 3">
    <name type="scientific">Prorocentrum cordatum</name>
    <dbReference type="NCBI Taxonomy" id="2364126"/>
    <lineage>
        <taxon>Eukaryota</taxon>
        <taxon>Sar</taxon>
        <taxon>Alveolata</taxon>
        <taxon>Dinophyceae</taxon>
        <taxon>Prorocentrales</taxon>
        <taxon>Prorocentraceae</taxon>
        <taxon>Prorocentrum</taxon>
    </lineage>
</organism>
<accession>A0ABN9X6N5</accession>
<evidence type="ECO:0000313" key="3">
    <source>
        <dbReference type="Proteomes" id="UP001189429"/>
    </source>
</evidence>